<dbReference type="InterPro" id="IPR014748">
    <property type="entry name" value="Enoyl-CoA_hydra_C"/>
</dbReference>
<dbReference type="InterPro" id="IPR001753">
    <property type="entry name" value="Enoyl-CoA_hydra/iso"/>
</dbReference>
<evidence type="ECO:0000256" key="1">
    <source>
        <dbReference type="ARBA" id="ARBA00005254"/>
    </source>
</evidence>
<protein>
    <submittedName>
        <fullName evidence="2">Enoyl-CoA hydratase / carnithine racemase</fullName>
    </submittedName>
</protein>
<dbReference type="InterPro" id="IPR029045">
    <property type="entry name" value="ClpP/crotonase-like_dom_sf"/>
</dbReference>
<dbReference type="GO" id="GO:0003824">
    <property type="term" value="F:catalytic activity"/>
    <property type="evidence" value="ECO:0007669"/>
    <property type="project" value="UniProtKB-ARBA"/>
</dbReference>
<dbReference type="EMBL" id="AQPW01000027">
    <property type="protein sequence ID" value="EON31323.1"/>
    <property type="molecule type" value="Genomic_DNA"/>
</dbReference>
<dbReference type="PANTHER" id="PTHR43459:SF1">
    <property type="entry name" value="EG:BACN32G11.4 PROTEIN"/>
    <property type="match status" value="1"/>
</dbReference>
<dbReference type="Pfam" id="PF00378">
    <property type="entry name" value="ECH_1"/>
    <property type="match status" value="1"/>
</dbReference>
<dbReference type="Gene3D" id="3.90.226.10">
    <property type="entry name" value="2-enoyl-CoA Hydratase, Chain A, domain 1"/>
    <property type="match status" value="1"/>
</dbReference>
<comment type="similarity">
    <text evidence="1">Belongs to the enoyl-CoA hydratase/isomerase family.</text>
</comment>
<gene>
    <name evidence="2" type="ORF">GTC6_18366</name>
</gene>
<evidence type="ECO:0000313" key="3">
    <source>
        <dbReference type="Proteomes" id="UP000013569"/>
    </source>
</evidence>
<reference evidence="2 3" key="1">
    <citation type="journal article" date="2013" name="Genome Announc.">
        <title>Draft Genome Sequence of a Benzothiophene-Desulfurizing Bacterium, Gordona terrae Strain C-6.</title>
        <authorList>
            <person name="Wang W."/>
            <person name="Ma T."/>
            <person name="Ren Y."/>
            <person name="Li G."/>
        </authorList>
    </citation>
    <scope>NUCLEOTIDE SEQUENCE [LARGE SCALE GENOMIC DNA]</scope>
    <source>
        <strain evidence="2 3">C-6</strain>
    </source>
</reference>
<dbReference type="AlphaFoldDB" id="R7Y5I5"/>
<dbReference type="PATRIC" id="fig|1316928.3.peg.3712"/>
<dbReference type="Proteomes" id="UP000013569">
    <property type="component" value="Unassembled WGS sequence"/>
</dbReference>
<dbReference type="PANTHER" id="PTHR43459">
    <property type="entry name" value="ENOYL-COA HYDRATASE"/>
    <property type="match status" value="1"/>
</dbReference>
<dbReference type="CDD" id="cd06558">
    <property type="entry name" value="crotonase-like"/>
    <property type="match status" value="1"/>
</dbReference>
<accession>R7Y5I5</accession>
<organism evidence="2 3">
    <name type="scientific">Gordonia terrae C-6</name>
    <dbReference type="NCBI Taxonomy" id="1316928"/>
    <lineage>
        <taxon>Bacteria</taxon>
        <taxon>Bacillati</taxon>
        <taxon>Actinomycetota</taxon>
        <taxon>Actinomycetes</taxon>
        <taxon>Mycobacteriales</taxon>
        <taxon>Gordoniaceae</taxon>
        <taxon>Gordonia</taxon>
    </lineage>
</organism>
<dbReference type="SUPFAM" id="SSF52096">
    <property type="entry name" value="ClpP/crotonase"/>
    <property type="match status" value="1"/>
</dbReference>
<comment type="caution">
    <text evidence="2">The sequence shown here is derived from an EMBL/GenBank/DDBJ whole genome shotgun (WGS) entry which is preliminary data.</text>
</comment>
<proteinExistence type="inferred from homology"/>
<dbReference type="Gene3D" id="1.10.12.10">
    <property type="entry name" value="Lyase 2-enoyl-coa Hydratase, Chain A, domain 2"/>
    <property type="match status" value="1"/>
</dbReference>
<sequence>MVTRMIDWTVTSHTETLETATGDGVARLTMSRPASLNAFDDALQRDFLDAVVAAAEDDAVRCVLITGRGRAFSAGADLALDEIGPHVRLAPRTERELTRFYNPIVRRLREMPKPVIAAVNGAAAGVGCAVAVACDHVVGAQSSSFALAFSKVGLTLDGGASLLVGARVGFGRASRMALLAERIDADTALAWGLIDAVVDDDDLSGHTEALARELASGPTDAYAATKASLNVAFLHRLEDSFESEIAGQTALVDGDHFRSAITRFASRPRS</sequence>
<evidence type="ECO:0000313" key="2">
    <source>
        <dbReference type="EMBL" id="EON31323.1"/>
    </source>
</evidence>
<name>R7Y5I5_9ACTN</name>